<sequence length="172" mass="20055">MKDGIVRKTIKYVALARYMIDLKITRLIKSVGNSQTFHLEGSCNRCGKCCENPAIILSAPFFYLKTNRWLTLKWHKIVNGFEFVGENRKEKCFIFRCTHWNPETKLCDSYETRPGLCRDYPRNQIDSTDPVFMDSCGYYAVRKNAESMGKAIDKLLLSEEKTDKLKQKLHIK</sequence>
<dbReference type="EMBL" id="MGDD01000352">
    <property type="protein sequence ID" value="OGL41156.1"/>
    <property type="molecule type" value="Genomic_DNA"/>
</dbReference>
<dbReference type="InterPro" id="IPR005358">
    <property type="entry name" value="Puta_zinc/iron-chelating_dom"/>
</dbReference>
<protein>
    <submittedName>
        <fullName evidence="1">Uncharacterized protein</fullName>
    </submittedName>
</protein>
<proteinExistence type="predicted"/>
<evidence type="ECO:0000313" key="1">
    <source>
        <dbReference type="EMBL" id="OGL41156.1"/>
    </source>
</evidence>
<gene>
    <name evidence="1" type="ORF">A2161_07545</name>
</gene>
<dbReference type="Proteomes" id="UP000179266">
    <property type="component" value="Unassembled WGS sequence"/>
</dbReference>
<dbReference type="Pfam" id="PF03692">
    <property type="entry name" value="CxxCxxCC"/>
    <property type="match status" value="1"/>
</dbReference>
<evidence type="ECO:0000313" key="2">
    <source>
        <dbReference type="Proteomes" id="UP000179266"/>
    </source>
</evidence>
<comment type="caution">
    <text evidence="1">The sequence shown here is derived from an EMBL/GenBank/DDBJ whole genome shotgun (WGS) entry which is preliminary data.</text>
</comment>
<dbReference type="AlphaFoldDB" id="A0A1F7RHV7"/>
<accession>A0A1F7RHV7</accession>
<name>A0A1F7RHV7_9BACT</name>
<organism evidence="1 2">
    <name type="scientific">Candidatus Schekmanbacteria bacterium RBG_13_48_7</name>
    <dbReference type="NCBI Taxonomy" id="1817878"/>
    <lineage>
        <taxon>Bacteria</taxon>
        <taxon>Candidatus Schekmaniibacteriota</taxon>
    </lineage>
</organism>
<reference evidence="1 2" key="1">
    <citation type="journal article" date="2016" name="Nat. Commun.">
        <title>Thousands of microbial genomes shed light on interconnected biogeochemical processes in an aquifer system.</title>
        <authorList>
            <person name="Anantharaman K."/>
            <person name="Brown C.T."/>
            <person name="Hug L.A."/>
            <person name="Sharon I."/>
            <person name="Castelle C.J."/>
            <person name="Probst A.J."/>
            <person name="Thomas B.C."/>
            <person name="Singh A."/>
            <person name="Wilkins M.J."/>
            <person name="Karaoz U."/>
            <person name="Brodie E.L."/>
            <person name="Williams K.H."/>
            <person name="Hubbard S.S."/>
            <person name="Banfield J.F."/>
        </authorList>
    </citation>
    <scope>NUCLEOTIDE SEQUENCE [LARGE SCALE GENOMIC DNA]</scope>
</reference>